<dbReference type="KEGG" id="pami:JCM7686_2184"/>
<dbReference type="EMBL" id="CP006650">
    <property type="protein sequence ID" value="AGT09263.1"/>
    <property type="molecule type" value="Genomic_DNA"/>
</dbReference>
<name>S5YCS9_PARAH</name>
<dbReference type="eggNOG" id="ENOG50313MA">
    <property type="taxonomic scope" value="Bacteria"/>
</dbReference>
<gene>
    <name evidence="2" type="ORF">JCM7686_2184</name>
</gene>
<accession>S5YCS9</accession>
<keyword evidence="3" id="KW-1185">Reference proteome</keyword>
<protein>
    <recommendedName>
        <fullName evidence="4">Tail assembly chaperone</fullName>
    </recommendedName>
</protein>
<organism evidence="2 3">
    <name type="scientific">Paracoccus aminophilus JCM 7686</name>
    <dbReference type="NCBI Taxonomy" id="1367847"/>
    <lineage>
        <taxon>Bacteria</taxon>
        <taxon>Pseudomonadati</taxon>
        <taxon>Pseudomonadota</taxon>
        <taxon>Alphaproteobacteria</taxon>
        <taxon>Rhodobacterales</taxon>
        <taxon>Paracoccaceae</taxon>
        <taxon>Paracoccus</taxon>
    </lineage>
</organism>
<dbReference type="Proteomes" id="UP000015480">
    <property type="component" value="Chromosome"/>
</dbReference>
<dbReference type="OrthoDB" id="7306418at2"/>
<reference evidence="2 3" key="1">
    <citation type="journal article" date="2014" name="BMC Genomics">
        <title>Architecture and functions of a multipartite genome of the methylotrophic bacterium Paracoccus aminophilus JCM 7686, containing primary and secondary chromids.</title>
        <authorList>
            <person name="Dziewit L."/>
            <person name="Czarnecki J."/>
            <person name="Wibberg D."/>
            <person name="Radlinska M."/>
            <person name="Mrozek P."/>
            <person name="Szymczak M."/>
            <person name="Schluter A."/>
            <person name="Puhler A."/>
            <person name="Bartosik D."/>
        </authorList>
    </citation>
    <scope>NUCLEOTIDE SEQUENCE [LARGE SCALE GENOMIC DNA]</scope>
    <source>
        <strain evidence="2">JCM 7686</strain>
    </source>
</reference>
<dbReference type="STRING" id="1367847.JCM7686_2184"/>
<evidence type="ECO:0000313" key="2">
    <source>
        <dbReference type="EMBL" id="AGT09263.1"/>
    </source>
</evidence>
<evidence type="ECO:0000313" key="3">
    <source>
        <dbReference type="Proteomes" id="UP000015480"/>
    </source>
</evidence>
<dbReference type="RefSeq" id="WP_020950901.1">
    <property type="nucleotide sequence ID" value="NC_022041.1"/>
</dbReference>
<evidence type="ECO:0008006" key="4">
    <source>
        <dbReference type="Google" id="ProtNLM"/>
    </source>
</evidence>
<dbReference type="PATRIC" id="fig|1367847.3.peg.2178"/>
<feature type="compositionally biased region" description="Basic and acidic residues" evidence="1">
    <location>
        <begin position="152"/>
        <end position="178"/>
    </location>
</feature>
<feature type="region of interest" description="Disordered" evidence="1">
    <location>
        <begin position="152"/>
        <end position="188"/>
    </location>
</feature>
<sequence length="198" mass="21610">MLQPAHEVQLRLGDHAVTLRADLRAAAALEALPGGISATFTGILRGRFTEIRRVILATATDEAGAHSLLLSLSHKPLAPVLPEAQAACLDLMANLLPAPSDGPSDGPGMTWESVIAEFYGFATAYLDWPPSETWNASLQEIEAALIAKGERAKVENATPEERETKRQPLTPEQRRQMEEQGLDPDFDRMGLRELQAMF</sequence>
<dbReference type="AlphaFoldDB" id="S5YCS9"/>
<dbReference type="HOGENOM" id="CLU_114116_0_0_5"/>
<evidence type="ECO:0000256" key="1">
    <source>
        <dbReference type="SAM" id="MobiDB-lite"/>
    </source>
</evidence>
<proteinExistence type="predicted"/>